<gene>
    <name evidence="1" type="ORF">B0H16DRAFT_769498</name>
</gene>
<dbReference type="Proteomes" id="UP001215598">
    <property type="component" value="Unassembled WGS sequence"/>
</dbReference>
<reference evidence="1" key="1">
    <citation type="submission" date="2023-03" db="EMBL/GenBank/DDBJ databases">
        <title>Massive genome expansion in bonnet fungi (Mycena s.s.) driven by repeated elements and novel gene families across ecological guilds.</title>
        <authorList>
            <consortium name="Lawrence Berkeley National Laboratory"/>
            <person name="Harder C.B."/>
            <person name="Miyauchi S."/>
            <person name="Viragh M."/>
            <person name="Kuo A."/>
            <person name="Thoen E."/>
            <person name="Andreopoulos B."/>
            <person name="Lu D."/>
            <person name="Skrede I."/>
            <person name="Drula E."/>
            <person name="Henrissat B."/>
            <person name="Morin E."/>
            <person name="Kohler A."/>
            <person name="Barry K."/>
            <person name="LaButti K."/>
            <person name="Morin E."/>
            <person name="Salamov A."/>
            <person name="Lipzen A."/>
            <person name="Mereny Z."/>
            <person name="Hegedus B."/>
            <person name="Baldrian P."/>
            <person name="Stursova M."/>
            <person name="Weitz H."/>
            <person name="Taylor A."/>
            <person name="Grigoriev I.V."/>
            <person name="Nagy L.G."/>
            <person name="Martin F."/>
            <person name="Kauserud H."/>
        </authorList>
    </citation>
    <scope>NUCLEOTIDE SEQUENCE</scope>
    <source>
        <strain evidence="1">CBHHK182m</strain>
    </source>
</reference>
<evidence type="ECO:0000313" key="2">
    <source>
        <dbReference type="Proteomes" id="UP001215598"/>
    </source>
</evidence>
<organism evidence="1 2">
    <name type="scientific">Mycena metata</name>
    <dbReference type="NCBI Taxonomy" id="1033252"/>
    <lineage>
        <taxon>Eukaryota</taxon>
        <taxon>Fungi</taxon>
        <taxon>Dikarya</taxon>
        <taxon>Basidiomycota</taxon>
        <taxon>Agaricomycotina</taxon>
        <taxon>Agaricomycetes</taxon>
        <taxon>Agaricomycetidae</taxon>
        <taxon>Agaricales</taxon>
        <taxon>Marasmiineae</taxon>
        <taxon>Mycenaceae</taxon>
        <taxon>Mycena</taxon>
    </lineage>
</organism>
<keyword evidence="2" id="KW-1185">Reference proteome</keyword>
<comment type="caution">
    <text evidence="1">The sequence shown here is derived from an EMBL/GenBank/DDBJ whole genome shotgun (WGS) entry which is preliminary data.</text>
</comment>
<protein>
    <submittedName>
        <fullName evidence="1">Uncharacterized protein</fullName>
    </submittedName>
</protein>
<dbReference type="AlphaFoldDB" id="A0AAD7J0E5"/>
<accession>A0AAD7J0E5</accession>
<evidence type="ECO:0000313" key="1">
    <source>
        <dbReference type="EMBL" id="KAJ7753540.1"/>
    </source>
</evidence>
<dbReference type="EMBL" id="JARKIB010000055">
    <property type="protein sequence ID" value="KAJ7753540.1"/>
    <property type="molecule type" value="Genomic_DNA"/>
</dbReference>
<proteinExistence type="predicted"/>
<name>A0AAD7J0E5_9AGAR</name>
<sequence length="354" mass="38348">MIIKDASPPAYGSSQVEALRAQAPSGTRPPVYVYYRVYAPDGAIPSKTATDVNNPFVGRIRAKSVPPPLNVASLKRTLAHAEGLPDPLGLRSALYRFSLDQTPMDEAEKISDSLLGTGNLFTPENALTLVYVYDLTDQEKEGVPATETVLFTEPVQYVYYRLHTRSGNDVSVNAFDPEEPALGRIVRELIAPPGDAQAVRRCIAKVEGKPIYAFADLYANVADEEPLAHDAPVTFAPPGLESRVGSSPEDALPIVQPERRPGLYNRPLRVLLAQHATFLFARLRPHTGPGPDLEWLAVNPGDILYTDGVVHHSWKPSAQNFHLKAAQAVYVAVDSRGGGGGGMVLVANVKLLDE</sequence>